<gene>
    <name evidence="2" type="ORF">P1J78_10370</name>
</gene>
<dbReference type="Pfam" id="PF13088">
    <property type="entry name" value="BNR_2"/>
    <property type="match status" value="1"/>
</dbReference>
<feature type="domain" description="Sialidase" evidence="1">
    <location>
        <begin position="143"/>
        <end position="348"/>
    </location>
</feature>
<dbReference type="RefSeq" id="WP_275567274.1">
    <property type="nucleotide sequence ID" value="NZ_JARGYC010000022.1"/>
</dbReference>
<dbReference type="AlphaFoldDB" id="A0AAE3TA14"/>
<dbReference type="SUPFAM" id="SSF50939">
    <property type="entry name" value="Sialidases"/>
    <property type="match status" value="1"/>
</dbReference>
<reference evidence="2" key="1">
    <citation type="submission" date="2023-03" db="EMBL/GenBank/DDBJ databases">
        <title>Multiphase analysis and comparison of six strains from genera Psychromarinibacter, Lutimaribacter, and Maritimibacter, including a novel species: Psychromarinibacter sediminicola sp. nov.</title>
        <authorList>
            <person name="Wang Y.-H."/>
            <person name="Ye M.-Q."/>
            <person name="Du Z.-J."/>
        </authorList>
    </citation>
    <scope>NUCLEOTIDE SEQUENCE</scope>
    <source>
        <strain evidence="2">C21-152</strain>
    </source>
</reference>
<evidence type="ECO:0000313" key="3">
    <source>
        <dbReference type="Proteomes" id="UP001220964"/>
    </source>
</evidence>
<dbReference type="PANTHER" id="PTHR38792:SF3">
    <property type="entry name" value="BNR_ASP-BOX REPEAT DOMAIN PROTEIN (AFU_ORTHOLOGUE AFUA_7G06430)-RELATED"/>
    <property type="match status" value="1"/>
</dbReference>
<dbReference type="Proteomes" id="UP001220964">
    <property type="component" value="Unassembled WGS sequence"/>
</dbReference>
<dbReference type="EMBL" id="JARGYC010000022">
    <property type="protein sequence ID" value="MDF0601135.1"/>
    <property type="molecule type" value="Genomic_DNA"/>
</dbReference>
<evidence type="ECO:0000313" key="2">
    <source>
        <dbReference type="EMBL" id="MDF0601135.1"/>
    </source>
</evidence>
<sequence length="383" mass="42618">MPPRQHAPRPASDAEHSIVYRREDAFCGWPFYCGLWRVANGDLVAGFKKIPLAYRDMAEISHDRLTYRQGDLYLIRSVDNGRTWNGDELTHVHPLDIGADEILARGARDYRAEGPLEFASPDTLIMTGAVPAFLKPDSQPWLRASTDGGRTWRRHILLPMGGFPALSGCGSSLTRSDGMNLIGLAMTTEDGWANRPLVYASRDGIDWHFLSFIGTEDGTTFVSTRQGSFIFGAIGRFYPRLIELSDGTILAAVRAQRDARNVIWTELYRSADGGLTWTFLSRITDWGAPGDLAQLSDGRIVCVYGYRVRPPGLRARISEDSGATWGGDIVLRNDGGSWDLGYPRIIEHEPNRLLALYYMNLANEPVRTKGGVRHIAQTTFTPD</sequence>
<comment type="caution">
    <text evidence="2">The sequence shown here is derived from an EMBL/GenBank/DDBJ whole genome shotgun (WGS) entry which is preliminary data.</text>
</comment>
<dbReference type="PANTHER" id="PTHR38792">
    <property type="entry name" value="BNR/ASP-BOX REPEAT DOMAIN PROTEIN (AFU_ORTHOLOGUE AFUA_7G06430)-RELATED"/>
    <property type="match status" value="1"/>
</dbReference>
<proteinExistence type="predicted"/>
<organism evidence="2 3">
    <name type="scientific">Psychromarinibacter sediminicola</name>
    <dbReference type="NCBI Taxonomy" id="3033385"/>
    <lineage>
        <taxon>Bacteria</taxon>
        <taxon>Pseudomonadati</taxon>
        <taxon>Pseudomonadota</taxon>
        <taxon>Alphaproteobacteria</taxon>
        <taxon>Rhodobacterales</taxon>
        <taxon>Paracoccaceae</taxon>
        <taxon>Psychromarinibacter</taxon>
    </lineage>
</organism>
<name>A0AAE3TA14_9RHOB</name>
<protein>
    <submittedName>
        <fullName evidence="2">Sialidase family protein</fullName>
    </submittedName>
</protein>
<dbReference type="InterPro" id="IPR036278">
    <property type="entry name" value="Sialidase_sf"/>
</dbReference>
<evidence type="ECO:0000259" key="1">
    <source>
        <dbReference type="Pfam" id="PF13088"/>
    </source>
</evidence>
<dbReference type="CDD" id="cd15482">
    <property type="entry name" value="Sialidase_non-viral"/>
    <property type="match status" value="1"/>
</dbReference>
<keyword evidence="3" id="KW-1185">Reference proteome</keyword>
<dbReference type="InterPro" id="IPR011040">
    <property type="entry name" value="Sialidase"/>
</dbReference>
<dbReference type="Gene3D" id="2.120.10.10">
    <property type="match status" value="1"/>
</dbReference>
<accession>A0AAE3TA14</accession>